<evidence type="ECO:0000256" key="1">
    <source>
        <dbReference type="SAM" id="MobiDB-lite"/>
    </source>
</evidence>
<dbReference type="AlphaFoldDB" id="A0A392QLK0"/>
<reference evidence="2 3" key="1">
    <citation type="journal article" date="2018" name="Front. Plant Sci.">
        <title>Red Clover (Trifolium pratense) and Zigzag Clover (T. medium) - A Picture of Genomic Similarities and Differences.</title>
        <authorList>
            <person name="Dluhosova J."/>
            <person name="Istvanek J."/>
            <person name="Nedelnik J."/>
            <person name="Repkova J."/>
        </authorList>
    </citation>
    <scope>NUCLEOTIDE SEQUENCE [LARGE SCALE GENOMIC DNA]</scope>
    <source>
        <strain evidence="3">cv. 10/8</strain>
        <tissue evidence="2">Leaf</tissue>
    </source>
</reference>
<feature type="region of interest" description="Disordered" evidence="1">
    <location>
        <begin position="16"/>
        <end position="71"/>
    </location>
</feature>
<accession>A0A392QLK0</accession>
<feature type="compositionally biased region" description="Gly residues" evidence="1">
    <location>
        <begin position="41"/>
        <end position="53"/>
    </location>
</feature>
<dbReference type="Proteomes" id="UP000265520">
    <property type="component" value="Unassembled WGS sequence"/>
</dbReference>
<keyword evidence="3" id="KW-1185">Reference proteome</keyword>
<dbReference type="EMBL" id="LXQA010139932">
    <property type="protein sequence ID" value="MCI24165.1"/>
    <property type="molecule type" value="Genomic_DNA"/>
</dbReference>
<proteinExistence type="predicted"/>
<evidence type="ECO:0000313" key="3">
    <source>
        <dbReference type="Proteomes" id="UP000265520"/>
    </source>
</evidence>
<comment type="caution">
    <text evidence="2">The sequence shown here is derived from an EMBL/GenBank/DDBJ whole genome shotgun (WGS) entry which is preliminary data.</text>
</comment>
<evidence type="ECO:0000313" key="2">
    <source>
        <dbReference type="EMBL" id="MCI24165.1"/>
    </source>
</evidence>
<protein>
    <submittedName>
        <fullName evidence="2">Uncharacterized protein</fullName>
    </submittedName>
</protein>
<name>A0A392QLK0_9FABA</name>
<sequence length="71" mass="7238">GVSGESKIKIEIHELGKTYWRMGRKPGKGKDKKDVQDPVGSGSGGNSGEGGAQPIGVESGGEKEIGSGPDE</sequence>
<feature type="non-terminal residue" evidence="2">
    <location>
        <position position="1"/>
    </location>
</feature>
<organism evidence="2 3">
    <name type="scientific">Trifolium medium</name>
    <dbReference type="NCBI Taxonomy" id="97028"/>
    <lineage>
        <taxon>Eukaryota</taxon>
        <taxon>Viridiplantae</taxon>
        <taxon>Streptophyta</taxon>
        <taxon>Embryophyta</taxon>
        <taxon>Tracheophyta</taxon>
        <taxon>Spermatophyta</taxon>
        <taxon>Magnoliopsida</taxon>
        <taxon>eudicotyledons</taxon>
        <taxon>Gunneridae</taxon>
        <taxon>Pentapetalae</taxon>
        <taxon>rosids</taxon>
        <taxon>fabids</taxon>
        <taxon>Fabales</taxon>
        <taxon>Fabaceae</taxon>
        <taxon>Papilionoideae</taxon>
        <taxon>50 kb inversion clade</taxon>
        <taxon>NPAAA clade</taxon>
        <taxon>Hologalegina</taxon>
        <taxon>IRL clade</taxon>
        <taxon>Trifolieae</taxon>
        <taxon>Trifolium</taxon>
    </lineage>
</organism>